<evidence type="ECO:0000256" key="2">
    <source>
        <dbReference type="SAM" id="Phobius"/>
    </source>
</evidence>
<reference evidence="4 5" key="1">
    <citation type="submission" date="2017-10" db="EMBL/GenBank/DDBJ databases">
        <title>The draft genome sequence of Lewinella nigricans NBRC 102662.</title>
        <authorList>
            <person name="Wang K."/>
        </authorList>
    </citation>
    <scope>NUCLEOTIDE SEQUENCE [LARGE SCALE GENOMIC DNA]</scope>
    <source>
        <strain evidence="4 5">NBRC 102662</strain>
    </source>
</reference>
<proteinExistence type="inferred from homology"/>
<keyword evidence="2" id="KW-1133">Transmembrane helix</keyword>
<dbReference type="Proteomes" id="UP000223913">
    <property type="component" value="Unassembled WGS sequence"/>
</dbReference>
<keyword evidence="2" id="KW-0472">Membrane</keyword>
<feature type="transmembrane region" description="Helical" evidence="2">
    <location>
        <begin position="59"/>
        <end position="83"/>
    </location>
</feature>
<sequence>MLATMISKISQKTLKTRPIAGYVTKSLILGFDLLFSFLSFLLAVLIIGKFDLDRASLMWGWALPILMAFRLAAFISFRTFSIIIRYIGEKDVKNLFYAVVTSSSLFLGIQILFPKILPEGEALSIITVDALLLLAFAVFFRVLLRLVFNQLRDTRKSRLNTVIFGAGEMGAILERVLRSNSNHNYRPVAFFDDNTQVHKKLLNGLQVFNPRKSFASVIKKYDVKVAIIGINQLPEERRIEFINDCLEHKVKVLKAPPTEVWLNDKLKLGQLQDIRFEDLLNREPIKLNEIGISRSISGKVVLVTGCAGSIGSEIVRQLLRYDPRMIVGLDQAETPLAEIGLALKHEVQAGRFKAIIGSVCDDRKLREVFERYQPEYVFHAAAYKHVPIMETFPEEAVKTNIHGTQCLADLSAEYGVRKFVMISTDKVVNPSNVMGASKRIAEIYVQSLNYVSRTRTQFITTRFGNVLGSNGSVIPIFKKQIENREPVTVTHEEVTRFFMTIPEACQLVLEAGVMGKGGEIFIFDMGKPVRIVDLARKMIQMAGLTPGKDIEIKFTGLRPGEKLREELLDEQEGLIPTHHPKIRKAAVRQNDHETMKEQILFLIELARDGHPRLELVRQMKAIVPEFTSQNSAFSKLDTSEKVI</sequence>
<comment type="caution">
    <text evidence="4">The sequence shown here is derived from an EMBL/GenBank/DDBJ whole genome shotgun (WGS) entry which is preliminary data.</text>
</comment>
<evidence type="ECO:0000256" key="1">
    <source>
        <dbReference type="ARBA" id="ARBA00007430"/>
    </source>
</evidence>
<dbReference type="InterPro" id="IPR029063">
    <property type="entry name" value="SAM-dependent_MTases_sf"/>
</dbReference>
<evidence type="ECO:0000313" key="5">
    <source>
        <dbReference type="Proteomes" id="UP000223913"/>
    </source>
</evidence>
<keyword evidence="5" id="KW-1185">Reference proteome</keyword>
<dbReference type="Gene3D" id="3.40.50.720">
    <property type="entry name" value="NAD(P)-binding Rossmann-like Domain"/>
    <property type="match status" value="2"/>
</dbReference>
<dbReference type="PANTHER" id="PTHR43318">
    <property type="entry name" value="UDP-N-ACETYLGLUCOSAMINE 4,6-DEHYDRATASE"/>
    <property type="match status" value="1"/>
</dbReference>
<dbReference type="AlphaFoldDB" id="A0A2D0MZ26"/>
<accession>A0A2D0MZ26</accession>
<dbReference type="InterPro" id="IPR036291">
    <property type="entry name" value="NAD(P)-bd_dom_sf"/>
</dbReference>
<evidence type="ECO:0000313" key="4">
    <source>
        <dbReference type="EMBL" id="PHN01477.1"/>
    </source>
</evidence>
<dbReference type="CDD" id="cd05237">
    <property type="entry name" value="UDP_invert_4-6DH_SDR_e"/>
    <property type="match status" value="1"/>
</dbReference>
<feature type="transmembrane region" description="Helical" evidence="2">
    <location>
        <begin position="95"/>
        <end position="113"/>
    </location>
</feature>
<feature type="transmembrane region" description="Helical" evidence="2">
    <location>
        <begin position="125"/>
        <end position="148"/>
    </location>
</feature>
<dbReference type="PANTHER" id="PTHR43318:SF1">
    <property type="entry name" value="POLYSACCHARIDE BIOSYNTHESIS PROTEIN EPSC-RELATED"/>
    <property type="match status" value="1"/>
</dbReference>
<keyword evidence="2" id="KW-0812">Transmembrane</keyword>
<name>A0A2D0MZ26_FLAN2</name>
<dbReference type="InterPro" id="IPR051203">
    <property type="entry name" value="Polysaccharide_Synthase-Rel"/>
</dbReference>
<comment type="similarity">
    <text evidence="1">Belongs to the polysaccharide synthase family.</text>
</comment>
<organism evidence="4 5">
    <name type="scientific">Flavilitoribacter nigricans (strain ATCC 23147 / DSM 23189 / NBRC 102662 / NCIMB 1420 / SS-2)</name>
    <name type="common">Lewinella nigricans</name>
    <dbReference type="NCBI Taxonomy" id="1122177"/>
    <lineage>
        <taxon>Bacteria</taxon>
        <taxon>Pseudomonadati</taxon>
        <taxon>Bacteroidota</taxon>
        <taxon>Saprospiria</taxon>
        <taxon>Saprospirales</taxon>
        <taxon>Lewinellaceae</taxon>
        <taxon>Flavilitoribacter</taxon>
    </lineage>
</organism>
<protein>
    <submittedName>
        <fullName evidence="4">Polysaccharide biosynthesis protein</fullName>
    </submittedName>
</protein>
<dbReference type="Pfam" id="PF02719">
    <property type="entry name" value="Polysacc_synt_2"/>
    <property type="match status" value="1"/>
</dbReference>
<dbReference type="Pfam" id="PF13727">
    <property type="entry name" value="CoA_binding_3"/>
    <property type="match status" value="1"/>
</dbReference>
<dbReference type="SUPFAM" id="SSF51735">
    <property type="entry name" value="NAD(P)-binding Rossmann-fold domains"/>
    <property type="match status" value="1"/>
</dbReference>
<feature type="domain" description="Polysaccharide biosynthesis protein CapD-like" evidence="3">
    <location>
        <begin position="301"/>
        <end position="584"/>
    </location>
</feature>
<feature type="transmembrane region" description="Helical" evidence="2">
    <location>
        <begin position="21"/>
        <end position="47"/>
    </location>
</feature>
<dbReference type="InterPro" id="IPR003869">
    <property type="entry name" value="Polysac_CapD-like"/>
</dbReference>
<dbReference type="SUPFAM" id="SSF53335">
    <property type="entry name" value="S-adenosyl-L-methionine-dependent methyltransferases"/>
    <property type="match status" value="1"/>
</dbReference>
<dbReference type="OrthoDB" id="9803111at2"/>
<dbReference type="EMBL" id="PDUD01000054">
    <property type="protein sequence ID" value="PHN01477.1"/>
    <property type="molecule type" value="Genomic_DNA"/>
</dbReference>
<gene>
    <name evidence="4" type="ORF">CRP01_36865</name>
</gene>
<evidence type="ECO:0000259" key="3">
    <source>
        <dbReference type="Pfam" id="PF02719"/>
    </source>
</evidence>